<evidence type="ECO:0000313" key="3">
    <source>
        <dbReference type="WBParaSite" id="L893_g33179.t1"/>
    </source>
</evidence>
<accession>A0A1I8A6U6</accession>
<protein>
    <submittedName>
        <fullName evidence="3">Transthyretin-like family protein</fullName>
    </submittedName>
</protein>
<keyword evidence="1" id="KW-0732">Signal</keyword>
<evidence type="ECO:0000256" key="1">
    <source>
        <dbReference type="SAM" id="SignalP"/>
    </source>
</evidence>
<feature type="chain" id="PRO_5009314326" evidence="1">
    <location>
        <begin position="19"/>
        <end position="73"/>
    </location>
</feature>
<dbReference type="AlphaFoldDB" id="A0A1I8A6U6"/>
<dbReference type="Proteomes" id="UP000095287">
    <property type="component" value="Unplaced"/>
</dbReference>
<evidence type="ECO:0000313" key="2">
    <source>
        <dbReference type="Proteomes" id="UP000095287"/>
    </source>
</evidence>
<organism evidence="2 3">
    <name type="scientific">Steinernema glaseri</name>
    <dbReference type="NCBI Taxonomy" id="37863"/>
    <lineage>
        <taxon>Eukaryota</taxon>
        <taxon>Metazoa</taxon>
        <taxon>Ecdysozoa</taxon>
        <taxon>Nematoda</taxon>
        <taxon>Chromadorea</taxon>
        <taxon>Rhabditida</taxon>
        <taxon>Tylenchina</taxon>
        <taxon>Panagrolaimomorpha</taxon>
        <taxon>Strongyloidoidea</taxon>
        <taxon>Steinernematidae</taxon>
        <taxon>Steinernema</taxon>
    </lineage>
</organism>
<feature type="signal peptide" evidence="1">
    <location>
        <begin position="1"/>
        <end position="18"/>
    </location>
</feature>
<reference evidence="3" key="1">
    <citation type="submission" date="2016-11" db="UniProtKB">
        <authorList>
            <consortium name="WormBaseParasite"/>
        </authorList>
    </citation>
    <scope>IDENTIFICATION</scope>
</reference>
<sequence length="73" mass="8115">MATVLLTSLAFKWVSSLAKGPYFFGYELRNEWTTETQHTSLSNAGGLIEGNPVHVECGSLAEDRLPKIYSKRP</sequence>
<keyword evidence="2" id="KW-1185">Reference proteome</keyword>
<name>A0A1I8A6U6_9BILA</name>
<proteinExistence type="predicted"/>
<dbReference type="WBParaSite" id="L893_g33179.t1">
    <property type="protein sequence ID" value="L893_g33179.t1"/>
    <property type="gene ID" value="L893_g33179"/>
</dbReference>